<evidence type="ECO:0000313" key="2">
    <source>
        <dbReference type="Proteomes" id="UP000268727"/>
    </source>
</evidence>
<evidence type="ECO:0000313" key="1">
    <source>
        <dbReference type="EMBL" id="ROP35381.1"/>
    </source>
</evidence>
<name>A0A3N1GYH7_9PSEU</name>
<gene>
    <name evidence="1" type="ORF">EDD40_0608</name>
</gene>
<reference evidence="1 2" key="1">
    <citation type="submission" date="2018-11" db="EMBL/GenBank/DDBJ databases">
        <title>Sequencing the genomes of 1000 actinobacteria strains.</title>
        <authorList>
            <person name="Klenk H.-P."/>
        </authorList>
    </citation>
    <scope>NUCLEOTIDE SEQUENCE [LARGE SCALE GENOMIC DNA]</scope>
    <source>
        <strain evidence="1 2">DSM 44231</strain>
    </source>
</reference>
<protein>
    <submittedName>
        <fullName evidence="1">Uncharacterized protein</fullName>
    </submittedName>
</protein>
<proteinExistence type="predicted"/>
<dbReference type="EMBL" id="RJKM01000001">
    <property type="protein sequence ID" value="ROP35381.1"/>
    <property type="molecule type" value="Genomic_DNA"/>
</dbReference>
<organism evidence="1 2">
    <name type="scientific">Saccharothrix texasensis</name>
    <dbReference type="NCBI Taxonomy" id="103734"/>
    <lineage>
        <taxon>Bacteria</taxon>
        <taxon>Bacillati</taxon>
        <taxon>Actinomycetota</taxon>
        <taxon>Actinomycetes</taxon>
        <taxon>Pseudonocardiales</taxon>
        <taxon>Pseudonocardiaceae</taxon>
        <taxon>Saccharothrix</taxon>
    </lineage>
</organism>
<accession>A0A3N1GYH7</accession>
<keyword evidence="2" id="KW-1185">Reference proteome</keyword>
<dbReference type="Proteomes" id="UP000268727">
    <property type="component" value="Unassembled WGS sequence"/>
</dbReference>
<dbReference type="AlphaFoldDB" id="A0A3N1GYH7"/>
<sequence length="50" mass="5360">MSGYDIPDPEVLRRIVKDVQAVVDDRLSRDARIPYRLSGVAGSGPPPPAG</sequence>
<comment type="caution">
    <text evidence="1">The sequence shown here is derived from an EMBL/GenBank/DDBJ whole genome shotgun (WGS) entry which is preliminary data.</text>
</comment>